<evidence type="ECO:0000313" key="2">
    <source>
        <dbReference type="EMBL" id="MCC8361684.1"/>
    </source>
</evidence>
<dbReference type="Proteomes" id="UP001165293">
    <property type="component" value="Unassembled WGS sequence"/>
</dbReference>
<feature type="chain" id="PRO_5045051766" description="Nuclear transport factor 2 family protein" evidence="1">
    <location>
        <begin position="19"/>
        <end position="192"/>
    </location>
</feature>
<evidence type="ECO:0000256" key="1">
    <source>
        <dbReference type="SAM" id="SignalP"/>
    </source>
</evidence>
<evidence type="ECO:0008006" key="4">
    <source>
        <dbReference type="Google" id="ProtNLM"/>
    </source>
</evidence>
<dbReference type="RefSeq" id="WP_230525338.1">
    <property type="nucleotide sequence ID" value="NZ_JAJGAK010000001.1"/>
</dbReference>
<accession>A0ABS8JDL2</accession>
<evidence type="ECO:0000313" key="3">
    <source>
        <dbReference type="Proteomes" id="UP001165293"/>
    </source>
</evidence>
<proteinExistence type="predicted"/>
<keyword evidence="3" id="KW-1185">Reference proteome</keyword>
<keyword evidence="1" id="KW-0732">Signal</keyword>
<gene>
    <name evidence="2" type="ORF">LK996_01115</name>
</gene>
<dbReference type="EMBL" id="JAJGAK010000001">
    <property type="protein sequence ID" value="MCC8361684.1"/>
    <property type="molecule type" value="Genomic_DNA"/>
</dbReference>
<dbReference type="InterPro" id="IPR032710">
    <property type="entry name" value="NTF2-like_dom_sf"/>
</dbReference>
<dbReference type="SUPFAM" id="SSF54427">
    <property type="entry name" value="NTF2-like"/>
    <property type="match status" value="1"/>
</dbReference>
<feature type="signal peptide" evidence="1">
    <location>
        <begin position="1"/>
        <end position="18"/>
    </location>
</feature>
<name>A0ABS8JDL2_9GAMM</name>
<reference evidence="2" key="1">
    <citation type="submission" date="2021-10" db="EMBL/GenBank/DDBJ databases">
        <authorList>
            <person name="Lyu M."/>
            <person name="Wang X."/>
            <person name="Meng X."/>
            <person name="Xu K."/>
        </authorList>
    </citation>
    <scope>NUCLEOTIDE SEQUENCE</scope>
    <source>
        <strain evidence="2">A6</strain>
    </source>
</reference>
<organism evidence="2 3">
    <name type="scientific">Noviluteimonas lactosilytica</name>
    <dbReference type="NCBI Taxonomy" id="2888523"/>
    <lineage>
        <taxon>Bacteria</taxon>
        <taxon>Pseudomonadati</taxon>
        <taxon>Pseudomonadota</taxon>
        <taxon>Gammaproteobacteria</taxon>
        <taxon>Lysobacterales</taxon>
        <taxon>Lysobacteraceae</taxon>
        <taxon>Noviluteimonas</taxon>
    </lineage>
</organism>
<sequence length="192" mass="20885">MRLKLAALFVAAPLLALAAPTFAQSHDTPAPPSHPVVTTVPPAKDADVQSIDGIIAAIYDVISGPPGQARDFNRMRSLFVPGARMMPVGGKSKDAIGIRLMTVNDYVASSGPLLLEKGFHEKELARKVEQFGNIAHVFSTYEATIEKDNVTLRGINTLQLMNDGKRWWIVSLMWQAETPELPLPAQYLPAAK</sequence>
<protein>
    <recommendedName>
        <fullName evidence="4">Nuclear transport factor 2 family protein</fullName>
    </recommendedName>
</protein>
<dbReference type="Gene3D" id="3.10.450.50">
    <property type="match status" value="1"/>
</dbReference>
<comment type="caution">
    <text evidence="2">The sequence shown here is derived from an EMBL/GenBank/DDBJ whole genome shotgun (WGS) entry which is preliminary data.</text>
</comment>